<comment type="cofactor">
    <cofactor evidence="1">
        <name>FAD</name>
        <dbReference type="ChEBI" id="CHEBI:57692"/>
    </cofactor>
</comment>
<dbReference type="PANTHER" id="PTHR47878">
    <property type="entry name" value="OXIDOREDUCTASE FAD/NAD(P)-BINDING DOMAIN PROTEIN"/>
    <property type="match status" value="1"/>
</dbReference>
<proteinExistence type="inferred from homology"/>
<accession>D4G8H2</accession>
<dbReference type="STRING" id="515618.RIEPE_0383"/>
<dbReference type="AlphaFoldDB" id="D4G8H2"/>
<evidence type="ECO:0000256" key="6">
    <source>
        <dbReference type="ARBA" id="ARBA00022630"/>
    </source>
</evidence>
<dbReference type="KEGG" id="rip:RIEPE_0383"/>
<dbReference type="Pfam" id="PF00175">
    <property type="entry name" value="NAD_binding_1"/>
    <property type="match status" value="1"/>
</dbReference>
<comment type="catalytic activity">
    <reaction evidence="14">
        <text>2 reduced [2Fe-2S]-[ferredoxin] + NADP(+) + H(+) = 2 oxidized [2Fe-2S]-[ferredoxin] + NADPH</text>
        <dbReference type="Rhea" id="RHEA:20125"/>
        <dbReference type="Rhea" id="RHEA-COMP:10000"/>
        <dbReference type="Rhea" id="RHEA-COMP:10001"/>
        <dbReference type="ChEBI" id="CHEBI:15378"/>
        <dbReference type="ChEBI" id="CHEBI:33737"/>
        <dbReference type="ChEBI" id="CHEBI:33738"/>
        <dbReference type="ChEBI" id="CHEBI:57783"/>
        <dbReference type="ChEBI" id="CHEBI:58349"/>
        <dbReference type="EC" id="1.18.1.2"/>
    </reaction>
</comment>
<dbReference type="GO" id="GO:0034599">
    <property type="term" value="P:cellular response to oxidative stress"/>
    <property type="evidence" value="ECO:0007669"/>
    <property type="project" value="TreeGrafter"/>
</dbReference>
<evidence type="ECO:0000256" key="14">
    <source>
        <dbReference type="ARBA" id="ARBA00047776"/>
    </source>
</evidence>
<evidence type="ECO:0000256" key="7">
    <source>
        <dbReference type="ARBA" id="ARBA00022827"/>
    </source>
</evidence>
<evidence type="ECO:0000256" key="3">
    <source>
        <dbReference type="ARBA" id="ARBA00012872"/>
    </source>
</evidence>
<evidence type="ECO:0000256" key="12">
    <source>
        <dbReference type="ARBA" id="ARBA00030173"/>
    </source>
</evidence>
<dbReference type="InterPro" id="IPR033892">
    <property type="entry name" value="FNR_bac"/>
</dbReference>
<dbReference type="SUPFAM" id="SSF52343">
    <property type="entry name" value="Ferredoxin reductase-like, C-terminal NADP-linked domain"/>
    <property type="match status" value="1"/>
</dbReference>
<dbReference type="PANTHER" id="PTHR47878:SF1">
    <property type="entry name" value="FLAVODOXIN_FERREDOXIN--NADP REDUCTASE"/>
    <property type="match status" value="1"/>
</dbReference>
<keyword evidence="17" id="KW-1185">Reference proteome</keyword>
<dbReference type="CDD" id="cd06195">
    <property type="entry name" value="FNR1"/>
    <property type="match status" value="1"/>
</dbReference>
<dbReference type="SUPFAM" id="SSF63380">
    <property type="entry name" value="Riboflavin synthase domain-like"/>
    <property type="match status" value="1"/>
</dbReference>
<dbReference type="Gene3D" id="3.40.50.80">
    <property type="entry name" value="Nucleotide-binding domain of ferredoxin-NADP reductase (FNR) module"/>
    <property type="match status" value="1"/>
</dbReference>
<evidence type="ECO:0000256" key="8">
    <source>
        <dbReference type="ARBA" id="ARBA00022857"/>
    </source>
</evidence>
<dbReference type="InterPro" id="IPR051930">
    <property type="entry name" value="FNR_type-1"/>
</dbReference>
<dbReference type="Proteomes" id="UP000001700">
    <property type="component" value="Chromosome"/>
</dbReference>
<dbReference type="InterPro" id="IPR039261">
    <property type="entry name" value="FNR_nucleotide-bd"/>
</dbReference>
<dbReference type="EC" id="1.19.1.1" evidence="3"/>
<evidence type="ECO:0000259" key="15">
    <source>
        <dbReference type="Pfam" id="PF00175"/>
    </source>
</evidence>
<keyword evidence="6" id="KW-0285">Flavoprotein</keyword>
<evidence type="ECO:0000256" key="1">
    <source>
        <dbReference type="ARBA" id="ARBA00001974"/>
    </source>
</evidence>
<reference evidence="16" key="1">
    <citation type="submission" date="2008-05" db="EMBL/GenBank/DDBJ databases">
        <title>Genome sequence of Riesia pediculicola USDA.</title>
        <authorList>
            <person name="Kirkness E.F."/>
        </authorList>
    </citation>
    <scope>NUCLEOTIDE SEQUENCE [LARGE SCALE GENOMIC DNA]</scope>
    <source>
        <strain evidence="16">USDA</strain>
    </source>
</reference>
<evidence type="ECO:0000256" key="10">
    <source>
        <dbReference type="ARBA" id="ARBA00029856"/>
    </source>
</evidence>
<dbReference type="eggNOG" id="COG0543">
    <property type="taxonomic scope" value="Bacteria"/>
</dbReference>
<dbReference type="GO" id="GO:0042167">
    <property type="term" value="P:heme catabolic process"/>
    <property type="evidence" value="ECO:0007669"/>
    <property type="project" value="TreeGrafter"/>
</dbReference>
<evidence type="ECO:0000256" key="2">
    <source>
        <dbReference type="ARBA" id="ARBA00008312"/>
    </source>
</evidence>
<keyword evidence="9 16" id="KW-0560">Oxidoreductase</keyword>
<evidence type="ECO:0000313" key="16">
    <source>
        <dbReference type="EMBL" id="ADD79532.1"/>
    </source>
</evidence>
<sequence>MNNSLKEINMKSWSIGKITEKNSWENFLFSLSIEASVDPFIAGQFTKLALLVNGKFIQKPYSYVNPPNSKNLEFYLVNTQSIGLSKELFNLKIGDAIYVRKKSIGNLTLQKIPDRKVLWMLSTGTAIGPFLSILRFKNGLERFNKIVLVHAVRYSKDLNYLSLMKQLEKEYSGKLILCTVVSREKVQDMLFGRIPYLIQNGNLENFTEVNLDPKDSHVMICGNPEMIKDTIKILEKEKNLKKCSNEFINHITFEQYW</sequence>
<evidence type="ECO:0000256" key="11">
    <source>
        <dbReference type="ARBA" id="ARBA00030000"/>
    </source>
</evidence>
<dbReference type="EMBL" id="CP001085">
    <property type="protein sequence ID" value="ADD79532.1"/>
    <property type="molecule type" value="Genomic_DNA"/>
</dbReference>
<name>D4G8H2_RIEPU</name>
<feature type="domain" description="Oxidoreductase FAD/NAD(P)-binding" evidence="15">
    <location>
        <begin position="120"/>
        <end position="230"/>
    </location>
</feature>
<dbReference type="InterPro" id="IPR017938">
    <property type="entry name" value="Riboflavin_synthase-like_b-brl"/>
</dbReference>
<keyword evidence="8" id="KW-0521">NADP</keyword>
<evidence type="ECO:0000256" key="4">
    <source>
        <dbReference type="ARBA" id="ARBA00013223"/>
    </source>
</evidence>
<dbReference type="HOGENOM" id="CLU_003827_3_0_6"/>
<protein>
    <recommendedName>
        <fullName evidence="5">Flavodoxin/ferredoxin--NADP reductase</fullName>
        <ecNumber evidence="4">1.18.1.2</ecNumber>
        <ecNumber evidence="3">1.19.1.1</ecNumber>
    </recommendedName>
    <alternativeName>
        <fullName evidence="12">Ferredoxin (flavodoxin):NADP(+) oxidoreductase</fullName>
    </alternativeName>
    <alternativeName>
        <fullName evidence="10">Ferredoxin--NADP reductase</fullName>
    </alternativeName>
    <alternativeName>
        <fullName evidence="11">Flavodoxin--NADP reductase</fullName>
    </alternativeName>
</protein>
<organism evidence="16 17">
    <name type="scientific">Riesia pediculicola (strain USDA)</name>
    <dbReference type="NCBI Taxonomy" id="515618"/>
    <lineage>
        <taxon>Bacteria</taxon>
        <taxon>Pseudomonadati</taxon>
        <taxon>Pseudomonadota</taxon>
        <taxon>Gammaproteobacteria</taxon>
        <taxon>Enterobacterales</taxon>
        <taxon>Enterobacteriaceae</taxon>
        <taxon>Candidatus Riesia</taxon>
    </lineage>
</organism>
<comment type="catalytic activity">
    <reaction evidence="13">
        <text>reduced [flavodoxin] + NADP(+) = oxidized [flavodoxin] + NADPH + 2 H(+)</text>
        <dbReference type="Rhea" id="RHEA:50756"/>
        <dbReference type="Rhea" id="RHEA-COMP:10622"/>
        <dbReference type="Rhea" id="RHEA-COMP:10623"/>
        <dbReference type="ChEBI" id="CHEBI:15378"/>
        <dbReference type="ChEBI" id="CHEBI:57618"/>
        <dbReference type="ChEBI" id="CHEBI:57783"/>
        <dbReference type="ChEBI" id="CHEBI:58210"/>
        <dbReference type="ChEBI" id="CHEBI:58349"/>
        <dbReference type="EC" id="1.19.1.1"/>
    </reaction>
</comment>
<dbReference type="EC" id="1.18.1.2" evidence="4"/>
<keyword evidence="7" id="KW-0274">FAD</keyword>
<dbReference type="InterPro" id="IPR001433">
    <property type="entry name" value="OxRdtase_FAD/NAD-bd"/>
</dbReference>
<dbReference type="GO" id="GO:0004324">
    <property type="term" value="F:ferredoxin-NADP+ reductase activity"/>
    <property type="evidence" value="ECO:0007669"/>
    <property type="project" value="UniProtKB-EC"/>
</dbReference>
<gene>
    <name evidence="16" type="ordered locus">RIEPE_0383</name>
</gene>
<comment type="similarity">
    <text evidence="2">Belongs to the ferredoxin--NADP reductase type 1 family.</text>
</comment>
<evidence type="ECO:0000313" key="17">
    <source>
        <dbReference type="Proteomes" id="UP000001700"/>
    </source>
</evidence>
<evidence type="ECO:0000256" key="13">
    <source>
        <dbReference type="ARBA" id="ARBA00047271"/>
    </source>
</evidence>
<dbReference type="Gene3D" id="2.40.30.10">
    <property type="entry name" value="Translation factors"/>
    <property type="match status" value="1"/>
</dbReference>
<evidence type="ECO:0000256" key="5">
    <source>
        <dbReference type="ARBA" id="ARBA00020327"/>
    </source>
</evidence>
<evidence type="ECO:0000256" key="9">
    <source>
        <dbReference type="ARBA" id="ARBA00023002"/>
    </source>
</evidence>